<gene>
    <name evidence="1" type="ORF">ACFFUV_07505</name>
</gene>
<comment type="caution">
    <text evidence="1">The sequence shown here is derived from an EMBL/GenBank/DDBJ whole genome shotgun (WGS) entry which is preliminary data.</text>
</comment>
<dbReference type="EMBL" id="JBHMEP010000001">
    <property type="protein sequence ID" value="MFB9134824.1"/>
    <property type="molecule type" value="Genomic_DNA"/>
</dbReference>
<evidence type="ECO:0000313" key="1">
    <source>
        <dbReference type="EMBL" id="MFB9134824.1"/>
    </source>
</evidence>
<evidence type="ECO:0000313" key="2">
    <source>
        <dbReference type="Proteomes" id="UP001589645"/>
    </source>
</evidence>
<dbReference type="RefSeq" id="WP_390190906.1">
    <property type="nucleotide sequence ID" value="NZ_JBHMEP010000001.1"/>
</dbReference>
<dbReference type="Proteomes" id="UP001589645">
    <property type="component" value="Unassembled WGS sequence"/>
</dbReference>
<protein>
    <submittedName>
        <fullName evidence="1">DUF3379 domain-containing protein</fullName>
    </submittedName>
</protein>
<dbReference type="InterPro" id="IPR021806">
    <property type="entry name" value="DUF3379"/>
</dbReference>
<keyword evidence="2" id="KW-1185">Reference proteome</keyword>
<organism evidence="1 2">
    <name type="scientific">Vibrio olivae</name>
    <dbReference type="NCBI Taxonomy" id="1243002"/>
    <lineage>
        <taxon>Bacteria</taxon>
        <taxon>Pseudomonadati</taxon>
        <taxon>Pseudomonadota</taxon>
        <taxon>Gammaproteobacteria</taxon>
        <taxon>Vibrionales</taxon>
        <taxon>Vibrionaceae</taxon>
        <taxon>Vibrio</taxon>
    </lineage>
</organism>
<accession>A0ABV5HKR2</accession>
<sequence>MDDLEFRRRIMSDPKSRDRELNQAIKDNEANAQFAEELLELDATIEQAMKVDVADDLADRILFQQSREQPTSDARGFSRKMLAMAASIAFVVGLLFGQIQWHNVVVAPAYASLSDMAIHHVRNEQNFVEHIDEQASEIQINAKMQPFSTQLNGEFPYHVYYLNHCGFGSANAVHMVFAGEKGKVTLFLVSIPSDKVEHFDKDGMKGMVEPLDNASLIIVGEPQENISKIVKKVLPIIQPMN</sequence>
<proteinExistence type="predicted"/>
<reference evidence="1 2" key="1">
    <citation type="submission" date="2024-09" db="EMBL/GenBank/DDBJ databases">
        <authorList>
            <person name="Sun Q."/>
            <person name="Mori K."/>
        </authorList>
    </citation>
    <scope>NUCLEOTIDE SEQUENCE [LARGE SCALE GENOMIC DNA]</scope>
    <source>
        <strain evidence="1 2">CECT 8064</strain>
    </source>
</reference>
<dbReference type="Pfam" id="PF11859">
    <property type="entry name" value="DUF3379"/>
    <property type="match status" value="1"/>
</dbReference>
<name>A0ABV5HKR2_9VIBR</name>